<dbReference type="Pfam" id="PF00370">
    <property type="entry name" value="FGGY_N"/>
    <property type="match status" value="1"/>
</dbReference>
<dbReference type="InterPro" id="IPR050406">
    <property type="entry name" value="FGGY_Carb_Kinase"/>
</dbReference>
<feature type="binding site" evidence="8">
    <location>
        <begin position="80"/>
        <end position="81"/>
    </location>
    <ligand>
        <name>substrate</name>
    </ligand>
</feature>
<dbReference type="AlphaFoldDB" id="A0AB35KFC4"/>
<keyword evidence="3 8" id="KW-0808">Transferase</keyword>
<evidence type="ECO:0000259" key="11">
    <source>
        <dbReference type="Pfam" id="PF00370"/>
    </source>
</evidence>
<evidence type="ECO:0000259" key="12">
    <source>
        <dbReference type="Pfam" id="PF02782"/>
    </source>
</evidence>
<keyword evidence="7 8" id="KW-0119">Carbohydrate metabolism</keyword>
<comment type="catalytic activity">
    <reaction evidence="8 10">
        <text>D-xylulose + ATP = D-xylulose 5-phosphate + ADP + H(+)</text>
        <dbReference type="Rhea" id="RHEA:10964"/>
        <dbReference type="ChEBI" id="CHEBI:15378"/>
        <dbReference type="ChEBI" id="CHEBI:17140"/>
        <dbReference type="ChEBI" id="CHEBI:30616"/>
        <dbReference type="ChEBI" id="CHEBI:57737"/>
        <dbReference type="ChEBI" id="CHEBI:456216"/>
        <dbReference type="EC" id="2.7.1.17"/>
    </reaction>
</comment>
<dbReference type="PROSITE" id="PS00445">
    <property type="entry name" value="FGGY_KINASES_2"/>
    <property type="match status" value="1"/>
</dbReference>
<name>A0AB35KFC4_9LACT</name>
<evidence type="ECO:0000256" key="2">
    <source>
        <dbReference type="ARBA" id="ARBA00022629"/>
    </source>
</evidence>
<comment type="function">
    <text evidence="8">Catalyzes the phosphorylation of D-xylulose to D-xylulose 5-phosphate.</text>
</comment>
<dbReference type="PROSITE" id="PS00933">
    <property type="entry name" value="FGGY_KINASES_1"/>
    <property type="match status" value="1"/>
</dbReference>
<dbReference type="Gene3D" id="3.30.420.40">
    <property type="match status" value="2"/>
</dbReference>
<dbReference type="SUPFAM" id="SSF53067">
    <property type="entry name" value="Actin-like ATPase domain"/>
    <property type="match status" value="2"/>
</dbReference>
<evidence type="ECO:0000256" key="9">
    <source>
        <dbReference type="RuleBase" id="RU003733"/>
    </source>
</evidence>
<organism evidence="13 14">
    <name type="scientific">Lactococcus lactis</name>
    <dbReference type="NCBI Taxonomy" id="1358"/>
    <lineage>
        <taxon>Bacteria</taxon>
        <taxon>Bacillati</taxon>
        <taxon>Bacillota</taxon>
        <taxon>Bacilli</taxon>
        <taxon>Lactobacillales</taxon>
        <taxon>Streptococcaceae</taxon>
        <taxon>Lactococcus</taxon>
    </lineage>
</organism>
<feature type="domain" description="Carbohydrate kinase FGGY N-terminal" evidence="11">
    <location>
        <begin position="2"/>
        <end position="244"/>
    </location>
</feature>
<evidence type="ECO:0000256" key="10">
    <source>
        <dbReference type="RuleBase" id="RU364073"/>
    </source>
</evidence>
<comment type="caution">
    <text evidence="13">The sequence shown here is derived from an EMBL/GenBank/DDBJ whole genome shotgun (WGS) entry which is preliminary data.</text>
</comment>
<comment type="similarity">
    <text evidence="1 8 9">Belongs to the FGGY kinase family.</text>
</comment>
<accession>A0AB35KFC4</accession>
<sequence length="491" mass="55432">MYVLGIDLGTSSLKGVLINRAGLVLASSQYEYASTTPSFGFSEQNPSDWIKAFNHVIQNFIDTVEDFHEGLEGISVSGQMHSLVLLDENKNVLRPSILWNDNRTTLQCKRINSTFGDKLLNITKNIALEGFTLPKILWVQENEPEIWEKVKFVLLPKDYLGLYLTKTFFTDYSDAAGTLLFDLEKKQWSEEILNHFNIDRDILPEIKVSGDYVGNLIPEIKNKYGFNNDIKIFMGGADNACSALAASIIDEGTGLCSIGTSGVFLSFENNYNVNYNGKLHMFNHAYTNVYYSMGVTLCAGRCLNWFRDTFYKDEHISDLLRDIGEVPPGSEGLLFTPYIIGERTPYIDPQIRGSFIGIDIKHQKKHFSRSILEGIVFSLKDSKSIMESIANKKFKKIVSVGGGAKNEEWLQIQADIFETEIVTLNTEQGPGFGACILAAVGCGWYSELSECVKKFVHYEKTYQPIEKNIEVYKKVYSQYKKIYSATKSIIE</sequence>
<gene>
    <name evidence="8 10 13" type="primary">xylB</name>
    <name evidence="13" type="ORF">OGZ38_11290</name>
</gene>
<dbReference type="EC" id="2.7.1.17" evidence="8 10"/>
<dbReference type="Pfam" id="PF02782">
    <property type="entry name" value="FGGY_C"/>
    <property type="match status" value="1"/>
</dbReference>
<keyword evidence="4 8" id="KW-0547">Nucleotide-binding</keyword>
<evidence type="ECO:0000256" key="8">
    <source>
        <dbReference type="HAMAP-Rule" id="MF_02220"/>
    </source>
</evidence>
<reference evidence="13" key="2">
    <citation type="journal article" date="2023" name="Food Microbiol.">
        <title>Evaluation of the fermentation potential of lactic acid bacteria isolated from herbs, fruits and vegetables as starter cultures in nut-based milk alternatives.</title>
        <authorList>
            <person name="Huang W."/>
            <person name="Dong A."/>
            <person name="Pham H.T."/>
            <person name="Zhou C."/>
            <person name="Huo Z."/>
            <person name="Watjen A.P."/>
            <person name="Prakash S."/>
            <person name="Bang-Berthelsen C.H."/>
            <person name="Turner M.S."/>
        </authorList>
    </citation>
    <scope>NUCLEOTIDE SEQUENCE</scope>
    <source>
        <strain evidence="13">593</strain>
    </source>
</reference>
<dbReference type="RefSeq" id="WP_118263499.1">
    <property type="nucleotide sequence ID" value="NZ_CABJEC010000003.1"/>
</dbReference>
<evidence type="ECO:0000313" key="14">
    <source>
        <dbReference type="Proteomes" id="UP001152820"/>
    </source>
</evidence>
<dbReference type="PANTHER" id="PTHR43095:SF5">
    <property type="entry name" value="XYLULOSE KINASE"/>
    <property type="match status" value="1"/>
</dbReference>
<dbReference type="PANTHER" id="PTHR43095">
    <property type="entry name" value="SUGAR KINASE"/>
    <property type="match status" value="1"/>
</dbReference>
<dbReference type="GO" id="GO:0005998">
    <property type="term" value="P:xylulose catabolic process"/>
    <property type="evidence" value="ECO:0007669"/>
    <property type="project" value="UniProtKB-UniRule"/>
</dbReference>
<dbReference type="HAMAP" id="MF_02220">
    <property type="entry name" value="XylB"/>
    <property type="match status" value="1"/>
</dbReference>
<dbReference type="CDD" id="cd07808">
    <property type="entry name" value="ASKHA_NBD_FGGY_EcXK-like"/>
    <property type="match status" value="1"/>
</dbReference>
<dbReference type="NCBIfam" id="TIGR01312">
    <property type="entry name" value="XylB"/>
    <property type="match status" value="1"/>
</dbReference>
<dbReference type="InterPro" id="IPR043129">
    <property type="entry name" value="ATPase_NBD"/>
</dbReference>
<proteinExistence type="inferred from homology"/>
<evidence type="ECO:0000256" key="4">
    <source>
        <dbReference type="ARBA" id="ARBA00022741"/>
    </source>
</evidence>
<protein>
    <recommendedName>
        <fullName evidence="8 10">Xylulose kinase</fullName>
        <shortName evidence="8 10">Xylulokinase</shortName>
        <ecNumber evidence="8 10">2.7.1.17</ecNumber>
    </recommendedName>
</protein>
<dbReference type="InterPro" id="IPR018485">
    <property type="entry name" value="FGGY_C"/>
</dbReference>
<dbReference type="GO" id="GO:0042732">
    <property type="term" value="P:D-xylose metabolic process"/>
    <property type="evidence" value="ECO:0007669"/>
    <property type="project" value="UniProtKB-KW"/>
</dbReference>
<dbReference type="EMBL" id="JAOWLO010000010">
    <property type="protein sequence ID" value="MDG5049727.1"/>
    <property type="molecule type" value="Genomic_DNA"/>
</dbReference>
<evidence type="ECO:0000256" key="1">
    <source>
        <dbReference type="ARBA" id="ARBA00009156"/>
    </source>
</evidence>
<evidence type="ECO:0000256" key="6">
    <source>
        <dbReference type="ARBA" id="ARBA00022840"/>
    </source>
</evidence>
<feature type="site" description="Important for activity" evidence="8">
    <location>
        <position position="7"/>
    </location>
</feature>
<dbReference type="InterPro" id="IPR000577">
    <property type="entry name" value="Carb_kinase_FGGY"/>
</dbReference>
<keyword evidence="6 8" id="KW-0067">ATP-binding</keyword>
<reference evidence="13" key="1">
    <citation type="submission" date="2022-10" db="EMBL/GenBank/DDBJ databases">
        <authorList>
            <person name="Turner M.S."/>
            <person name="Huang W."/>
        </authorList>
    </citation>
    <scope>NUCLEOTIDE SEQUENCE</scope>
    <source>
        <strain evidence="13">593</strain>
    </source>
</reference>
<evidence type="ECO:0000256" key="3">
    <source>
        <dbReference type="ARBA" id="ARBA00022679"/>
    </source>
</evidence>
<dbReference type="InterPro" id="IPR018484">
    <property type="entry name" value="FGGY_N"/>
</dbReference>
<evidence type="ECO:0000256" key="7">
    <source>
        <dbReference type="ARBA" id="ARBA00023277"/>
    </source>
</evidence>
<feature type="active site" description="Proton acceptor" evidence="8">
    <location>
        <position position="238"/>
    </location>
</feature>
<keyword evidence="2 8" id="KW-0859">Xylose metabolism</keyword>
<dbReference type="InterPro" id="IPR006000">
    <property type="entry name" value="Xylulokinase"/>
</dbReference>
<feature type="domain" description="Carbohydrate kinase FGGY C-terminal" evidence="12">
    <location>
        <begin position="255"/>
        <end position="441"/>
    </location>
</feature>
<evidence type="ECO:0000256" key="5">
    <source>
        <dbReference type="ARBA" id="ARBA00022777"/>
    </source>
</evidence>
<keyword evidence="5 8" id="KW-0418">Kinase</keyword>
<dbReference type="GO" id="GO:0004856">
    <property type="term" value="F:D-xylulokinase activity"/>
    <property type="evidence" value="ECO:0007669"/>
    <property type="project" value="UniProtKB-UniRule"/>
</dbReference>
<evidence type="ECO:0000313" key="13">
    <source>
        <dbReference type="EMBL" id="MDG5049727.1"/>
    </source>
</evidence>
<dbReference type="Proteomes" id="UP001152820">
    <property type="component" value="Unassembled WGS sequence"/>
</dbReference>
<dbReference type="InterPro" id="IPR018483">
    <property type="entry name" value="Carb_kinase_FGGY_CS"/>
</dbReference>
<dbReference type="PIRSF" id="PIRSF000538">
    <property type="entry name" value="GlpK"/>
    <property type="match status" value="1"/>
</dbReference>
<dbReference type="GO" id="GO:0005524">
    <property type="term" value="F:ATP binding"/>
    <property type="evidence" value="ECO:0007669"/>
    <property type="project" value="UniProtKB-UniRule"/>
</dbReference>